<comment type="similarity">
    <text evidence="2 4">Belongs to the TGF-beta family.</text>
</comment>
<accession>V9PPD5</accession>
<proteinExistence type="evidence at transcript level"/>
<dbReference type="EMBL" id="KF317392">
    <property type="protein sequence ID" value="AHA51324.1"/>
    <property type="molecule type" value="mRNA"/>
</dbReference>
<dbReference type="InterPro" id="IPR001839">
    <property type="entry name" value="TGF-b_C"/>
</dbReference>
<evidence type="ECO:0000256" key="5">
    <source>
        <dbReference type="SAM" id="SignalP"/>
    </source>
</evidence>
<keyword evidence="5" id="KW-0732">Signal</keyword>
<evidence type="ECO:0000256" key="4">
    <source>
        <dbReference type="RuleBase" id="RU000354"/>
    </source>
</evidence>
<reference evidence="8" key="1">
    <citation type="journal article" date="2013" name="Science">
        <title>The genome of the ctenophore Mnemiopsis leidyi and its implications for cell type evolution.</title>
        <authorList>
            <consortium name="NISC Comparative Sequencing Program"/>
            <person name="Ryan J.F."/>
            <person name="Pang K."/>
            <person name="Schnitzler C.E."/>
            <person name="Nguyen A.D."/>
            <person name="Moreland R.T."/>
            <person name="Simmons D.K."/>
            <person name="Koch B.J."/>
            <person name="Francis W.R."/>
            <person name="Havlak P."/>
            <person name="Smith S.A."/>
            <person name="Putnam N.H."/>
            <person name="Haddock S.H."/>
            <person name="Dunn C.W."/>
            <person name="Wolfsberg T.G."/>
            <person name="Mullikin J.C."/>
            <person name="Martindale M.Q."/>
            <person name="Baxevanis A.D."/>
        </authorList>
    </citation>
    <scope>NUCLEOTIDE SEQUENCE</scope>
    <source>
        <strain evidence="7">9629</strain>
        <strain evidence="8">9630</strain>
    </source>
</reference>
<protein>
    <submittedName>
        <fullName evidence="8">TGF_beta domain-containing protein</fullName>
    </submittedName>
</protein>
<keyword evidence="4" id="KW-0339">Growth factor</keyword>
<dbReference type="InterPro" id="IPR015615">
    <property type="entry name" value="TGF-beta-rel"/>
</dbReference>
<evidence type="ECO:0000259" key="6">
    <source>
        <dbReference type="PROSITE" id="PS51362"/>
    </source>
</evidence>
<evidence type="ECO:0000313" key="7">
    <source>
        <dbReference type="EMBL" id="AHA51324.1"/>
    </source>
</evidence>
<feature type="non-terminal residue" evidence="8">
    <location>
        <position position="1"/>
    </location>
</feature>
<dbReference type="SMART" id="SM00204">
    <property type="entry name" value="TGFB"/>
    <property type="match status" value="1"/>
</dbReference>
<name>V9PPD5_9METZ</name>
<dbReference type="GO" id="GO:0005615">
    <property type="term" value="C:extracellular space"/>
    <property type="evidence" value="ECO:0007669"/>
    <property type="project" value="TreeGrafter"/>
</dbReference>
<comment type="subcellular location">
    <subcellularLocation>
        <location evidence="1">Secreted</location>
    </subcellularLocation>
</comment>
<dbReference type="CDD" id="cd13756">
    <property type="entry name" value="TGF_beta_BMPs_GDFs"/>
    <property type="match status" value="1"/>
</dbReference>
<dbReference type="EMBL" id="KF317394">
    <property type="protein sequence ID" value="AHA51326.1"/>
    <property type="molecule type" value="mRNA"/>
</dbReference>
<feature type="domain" description="TGF-beta family profile" evidence="6">
    <location>
        <begin position="227"/>
        <end position="356"/>
    </location>
</feature>
<feature type="signal peptide" evidence="5">
    <location>
        <begin position="1"/>
        <end position="37"/>
    </location>
</feature>
<dbReference type="PANTHER" id="PTHR11848">
    <property type="entry name" value="TGF-BETA FAMILY"/>
    <property type="match status" value="1"/>
</dbReference>
<dbReference type="GO" id="GO:0005125">
    <property type="term" value="F:cytokine activity"/>
    <property type="evidence" value="ECO:0007669"/>
    <property type="project" value="TreeGrafter"/>
</dbReference>
<keyword evidence="3" id="KW-0964">Secreted</keyword>
<evidence type="ECO:0000313" key="8">
    <source>
        <dbReference type="EMBL" id="AHA51326.1"/>
    </source>
</evidence>
<evidence type="ECO:0000256" key="1">
    <source>
        <dbReference type="ARBA" id="ARBA00004613"/>
    </source>
</evidence>
<sequence>IHYILSNGTMLDELKTQVRKMILVFLVLLSVLRVSKGSPQTTCLPQYDYMVNLYHESHDSSSKTKIHSFASSGLYWTGTSLDFNFRIGPKEGGLVIQKVELYLVSLQRLKAVLQDTSNLKISFTLYVIRRDNAWKFRNKVFDLDRFKGNLTLSLGQHFKKSFPNLPRLRLVLSIHDGKDTALMPHKYTAAQLLERSDGCATPFIIITTAKRAKKLELAFVTNIIERKKRRSPARLDDSDQELRNAYRDVTSLEVPLFKCQKRTFELNLADIGWDSWVIAPERVDIGVCRGRCDDLNGLIPYAIARHILNMKMPNREIGELCCQETSYKEIAALYFDDGQLVMSDLPQFVVSDCKCR</sequence>
<dbReference type="InterPro" id="IPR029034">
    <property type="entry name" value="Cystine-knot_cytokine"/>
</dbReference>
<evidence type="ECO:0000256" key="3">
    <source>
        <dbReference type="ARBA" id="ARBA00022525"/>
    </source>
</evidence>
<dbReference type="SUPFAM" id="SSF57501">
    <property type="entry name" value="Cystine-knot cytokines"/>
    <property type="match status" value="1"/>
</dbReference>
<dbReference type="PANTHER" id="PTHR11848:SF302">
    <property type="entry name" value="TGF-BETA FAMILY PROFILE DOMAIN-CONTAINING PROTEIN"/>
    <property type="match status" value="1"/>
</dbReference>
<dbReference type="Pfam" id="PF00019">
    <property type="entry name" value="TGF_beta"/>
    <property type="match status" value="1"/>
</dbReference>
<dbReference type="PROSITE" id="PS51362">
    <property type="entry name" value="TGF_BETA_2"/>
    <property type="match status" value="1"/>
</dbReference>
<dbReference type="Gene3D" id="2.10.90.10">
    <property type="entry name" value="Cystine-knot cytokines"/>
    <property type="match status" value="1"/>
</dbReference>
<evidence type="ECO:0000256" key="2">
    <source>
        <dbReference type="ARBA" id="ARBA00006656"/>
    </source>
</evidence>
<feature type="chain" id="PRO_5014314737" evidence="5">
    <location>
        <begin position="38"/>
        <end position="356"/>
    </location>
</feature>
<dbReference type="AlphaFoldDB" id="V9PPD5"/>
<dbReference type="GO" id="GO:0008083">
    <property type="term" value="F:growth factor activity"/>
    <property type="evidence" value="ECO:0007669"/>
    <property type="project" value="UniProtKB-KW"/>
</dbReference>
<organism evidence="8">
    <name type="scientific">Charistephane fugiens</name>
    <dbReference type="NCBI Taxonomy" id="140462"/>
    <lineage>
        <taxon>Eukaryota</taxon>
        <taxon>Metazoa</taxon>
        <taxon>Ctenophora</taxon>
        <taxon>Tentaculata</taxon>
        <taxon>Cydippida</taxon>
        <taxon>Mertensiidae</taxon>
        <taxon>Charistephane</taxon>
    </lineage>
</organism>
<reference evidence="8" key="2">
    <citation type="submission" date="2016-09" db="EMBL/GenBank/DDBJ databases">
        <authorList>
            <person name="Capua I."/>
            <person name="De Benedictis P."/>
            <person name="Joannis T."/>
            <person name="Lombin L.H."/>
            <person name="Cattoli G."/>
        </authorList>
    </citation>
    <scope>NUCLEOTIDE SEQUENCE</scope>
    <source>
        <strain evidence="7">9629</strain>
        <strain evidence="8">9630</strain>
    </source>
</reference>